<keyword evidence="2" id="KW-1185">Reference proteome</keyword>
<protein>
    <submittedName>
        <fullName evidence="1">Uncharacterized protein</fullName>
    </submittedName>
</protein>
<evidence type="ECO:0000313" key="2">
    <source>
        <dbReference type="Proteomes" id="UP000275267"/>
    </source>
</evidence>
<reference evidence="2" key="1">
    <citation type="journal article" date="2019" name="Nat. Commun.">
        <title>The genome of broomcorn millet.</title>
        <authorList>
            <person name="Zou C."/>
            <person name="Miki D."/>
            <person name="Li D."/>
            <person name="Tang Q."/>
            <person name="Xiao L."/>
            <person name="Rajput S."/>
            <person name="Deng P."/>
            <person name="Jia W."/>
            <person name="Huang R."/>
            <person name="Zhang M."/>
            <person name="Sun Y."/>
            <person name="Hu J."/>
            <person name="Fu X."/>
            <person name="Schnable P.S."/>
            <person name="Li F."/>
            <person name="Zhang H."/>
            <person name="Feng B."/>
            <person name="Zhu X."/>
            <person name="Liu R."/>
            <person name="Schnable J.C."/>
            <person name="Zhu J.-K."/>
            <person name="Zhang H."/>
        </authorList>
    </citation>
    <scope>NUCLEOTIDE SEQUENCE [LARGE SCALE GENOMIC DNA]</scope>
</reference>
<evidence type="ECO:0000313" key="1">
    <source>
        <dbReference type="EMBL" id="RLN43521.1"/>
    </source>
</evidence>
<accession>A0A3L6TVP2</accession>
<comment type="caution">
    <text evidence="1">The sequence shown here is derived from an EMBL/GenBank/DDBJ whole genome shotgun (WGS) entry which is preliminary data.</text>
</comment>
<dbReference type="AlphaFoldDB" id="A0A3L6TVP2"/>
<gene>
    <name evidence="1" type="ORF">C2845_PM01G26820</name>
</gene>
<dbReference type="EMBL" id="PQIB02000001">
    <property type="protein sequence ID" value="RLN43521.1"/>
    <property type="molecule type" value="Genomic_DNA"/>
</dbReference>
<dbReference type="PANTHER" id="PTHR37241">
    <property type="entry name" value="NEUROFILAMENT HEAVY PROTEIN"/>
    <property type="match status" value="1"/>
</dbReference>
<sequence>MNPATLGIDSPRPRLFEHPAAVPAVHSMGDRDEAAKILAARRGGHWPARTQRRNSEAALGKDRMGFAGLFGWDFPLACGGGGGIDDDDGLCRNQELGQPKPPNAPPGTITAEHHLSFPPRHRRCRARELSCQLDRDAPSRIQNRMGIPSRHPGHEEEEEYDDAVFYEDIQAPKFVDLTAPDAGRPDDDPAWFCLRVGK</sequence>
<dbReference type="Proteomes" id="UP000275267">
    <property type="component" value="Unassembled WGS sequence"/>
</dbReference>
<proteinExistence type="predicted"/>
<name>A0A3L6TVP2_PANMI</name>
<dbReference type="PANTHER" id="PTHR37241:SF1">
    <property type="entry name" value="NEUROFILAMENT HEAVY PROTEIN"/>
    <property type="match status" value="1"/>
</dbReference>
<organism evidence="1 2">
    <name type="scientific">Panicum miliaceum</name>
    <name type="common">Proso millet</name>
    <name type="synonym">Broomcorn millet</name>
    <dbReference type="NCBI Taxonomy" id="4540"/>
    <lineage>
        <taxon>Eukaryota</taxon>
        <taxon>Viridiplantae</taxon>
        <taxon>Streptophyta</taxon>
        <taxon>Embryophyta</taxon>
        <taxon>Tracheophyta</taxon>
        <taxon>Spermatophyta</taxon>
        <taxon>Magnoliopsida</taxon>
        <taxon>Liliopsida</taxon>
        <taxon>Poales</taxon>
        <taxon>Poaceae</taxon>
        <taxon>PACMAD clade</taxon>
        <taxon>Panicoideae</taxon>
        <taxon>Panicodae</taxon>
        <taxon>Paniceae</taxon>
        <taxon>Panicinae</taxon>
        <taxon>Panicum</taxon>
        <taxon>Panicum sect. Panicum</taxon>
    </lineage>
</organism>